<dbReference type="EMBL" id="JACWZY010000061">
    <property type="protein sequence ID" value="MBD2705566.1"/>
    <property type="molecule type" value="Genomic_DNA"/>
</dbReference>
<organism evidence="4 5">
    <name type="scientific">Spirosoma profusum</name>
    <dbReference type="NCBI Taxonomy" id="2771354"/>
    <lineage>
        <taxon>Bacteria</taxon>
        <taxon>Pseudomonadati</taxon>
        <taxon>Bacteroidota</taxon>
        <taxon>Cytophagia</taxon>
        <taxon>Cytophagales</taxon>
        <taxon>Cytophagaceae</taxon>
        <taxon>Spirosoma</taxon>
    </lineage>
</organism>
<evidence type="ECO:0000313" key="4">
    <source>
        <dbReference type="EMBL" id="MBD2705566.1"/>
    </source>
</evidence>
<protein>
    <submittedName>
        <fullName evidence="4">BamA/TamA family outer membrane protein</fullName>
    </submittedName>
</protein>
<comment type="caution">
    <text evidence="4">The sequence shown here is derived from an EMBL/GenBank/DDBJ whole genome shotgun (WGS) entry which is preliminary data.</text>
</comment>
<gene>
    <name evidence="4" type="ORF">IC229_33465</name>
</gene>
<dbReference type="GO" id="GO:0019867">
    <property type="term" value="C:outer membrane"/>
    <property type="evidence" value="ECO:0007669"/>
    <property type="project" value="InterPro"/>
</dbReference>
<evidence type="ECO:0000256" key="1">
    <source>
        <dbReference type="ARBA" id="ARBA00004370"/>
    </source>
</evidence>
<dbReference type="InterPro" id="IPR000184">
    <property type="entry name" value="Bac_surfAg_D15"/>
</dbReference>
<accession>A0A927AWB9</accession>
<reference evidence="4" key="1">
    <citation type="submission" date="2020-09" db="EMBL/GenBank/DDBJ databases">
        <authorList>
            <person name="Kim M.K."/>
        </authorList>
    </citation>
    <scope>NUCLEOTIDE SEQUENCE</scope>
    <source>
        <strain evidence="4">BT702</strain>
    </source>
</reference>
<dbReference type="Gene3D" id="2.40.160.50">
    <property type="entry name" value="membrane protein fhac: a member of the omp85/tpsb transporter family"/>
    <property type="match status" value="1"/>
</dbReference>
<name>A0A927AWB9_9BACT</name>
<comment type="subcellular location">
    <subcellularLocation>
        <location evidence="1">Membrane</location>
    </subcellularLocation>
</comment>
<dbReference type="Proteomes" id="UP000598820">
    <property type="component" value="Unassembled WGS sequence"/>
</dbReference>
<dbReference type="Pfam" id="PF01103">
    <property type="entry name" value="Omp85"/>
    <property type="match status" value="1"/>
</dbReference>
<dbReference type="AlphaFoldDB" id="A0A927AWB9"/>
<proteinExistence type="predicted"/>
<evidence type="ECO:0000256" key="2">
    <source>
        <dbReference type="ARBA" id="ARBA00023136"/>
    </source>
</evidence>
<keyword evidence="2" id="KW-0472">Membrane</keyword>
<evidence type="ECO:0000259" key="3">
    <source>
        <dbReference type="Pfam" id="PF01103"/>
    </source>
</evidence>
<evidence type="ECO:0000313" key="5">
    <source>
        <dbReference type="Proteomes" id="UP000598820"/>
    </source>
</evidence>
<feature type="domain" description="Bacterial surface antigen (D15)" evidence="3">
    <location>
        <begin position="112"/>
        <end position="366"/>
    </location>
</feature>
<keyword evidence="5" id="KW-1185">Reference proteome</keyword>
<sequence>MLLSSLVTALLISVPPDSIPKAFSLLPLPLIYYTPETRLAYGVAATATFRFGRDMDFLRTDTSSRARAAVRPSQVTLGFAYTQNKQILFYLPFQIFYDRDTYYVNGEAGYYRYSYYFFGVGQQEVSRELYGVNFPRIRINAFRRISPNLSRGKLYVGIRYQYEDYGVTSVEPGRLLATGKVPGGLGSRLSGAGLGLFYDSRNVIFFPSKGIVADIAYLNQNQALGGNVRFDRYTADVSSYHALSKQAILAVNYFVSFTTGVAPFNAMSLLGGTKRMRGYYEGRYRDQNVALIQSEVRFDLYKRLGGVIFGAAGILGDAQSVLRPNDPKVAYGAGLRFTMNRRDHLNIRLDYGLGRQSSGFYLTIGEAL</sequence>
<dbReference type="RefSeq" id="WP_190893128.1">
    <property type="nucleotide sequence ID" value="NZ_JACWZY010000061.1"/>
</dbReference>